<protein>
    <submittedName>
        <fullName evidence="1">Uncharacterized protein</fullName>
    </submittedName>
</protein>
<dbReference type="OrthoDB" id="448087at2759"/>
<accession>A0A8S1MC92</accession>
<evidence type="ECO:0000313" key="1">
    <source>
        <dbReference type="EMBL" id="CAD8074206.1"/>
    </source>
</evidence>
<sequence>MNDQNIKLKLQKLFNHIKQKEQKSNQLNKLNQECYQVGVNDAKIGQTAYARKVILDMRKPQ</sequence>
<organism evidence="1 2">
    <name type="scientific">Paramecium sonneborni</name>
    <dbReference type="NCBI Taxonomy" id="65129"/>
    <lineage>
        <taxon>Eukaryota</taxon>
        <taxon>Sar</taxon>
        <taxon>Alveolata</taxon>
        <taxon>Ciliophora</taxon>
        <taxon>Intramacronucleata</taxon>
        <taxon>Oligohymenophorea</taxon>
        <taxon>Peniculida</taxon>
        <taxon>Parameciidae</taxon>
        <taxon>Paramecium</taxon>
    </lineage>
</organism>
<keyword evidence="2" id="KW-1185">Reference proteome</keyword>
<dbReference type="AlphaFoldDB" id="A0A8S1MC92"/>
<name>A0A8S1MC92_9CILI</name>
<gene>
    <name evidence="1" type="ORF">PSON_ATCC_30995.1.T0310369</name>
</gene>
<evidence type="ECO:0000313" key="2">
    <source>
        <dbReference type="Proteomes" id="UP000692954"/>
    </source>
</evidence>
<reference evidence="1" key="1">
    <citation type="submission" date="2021-01" db="EMBL/GenBank/DDBJ databases">
        <authorList>
            <consortium name="Genoscope - CEA"/>
            <person name="William W."/>
        </authorList>
    </citation>
    <scope>NUCLEOTIDE SEQUENCE</scope>
</reference>
<dbReference type="Proteomes" id="UP000692954">
    <property type="component" value="Unassembled WGS sequence"/>
</dbReference>
<comment type="caution">
    <text evidence="1">The sequence shown here is derived from an EMBL/GenBank/DDBJ whole genome shotgun (WGS) entry which is preliminary data.</text>
</comment>
<proteinExistence type="predicted"/>
<dbReference type="EMBL" id="CAJJDN010000031">
    <property type="protein sequence ID" value="CAD8074206.1"/>
    <property type="molecule type" value="Genomic_DNA"/>
</dbReference>